<reference evidence="2" key="1">
    <citation type="journal article" date="2023" name="G3 (Bethesda)">
        <title>A reference genome for the long-term kleptoplast-retaining sea slug Elysia crispata morphotype clarki.</title>
        <authorList>
            <person name="Eastman K.E."/>
            <person name="Pendleton A.L."/>
            <person name="Shaikh M.A."/>
            <person name="Suttiyut T."/>
            <person name="Ogas R."/>
            <person name="Tomko P."/>
            <person name="Gavelis G."/>
            <person name="Widhalm J.R."/>
            <person name="Wisecaver J.H."/>
        </authorList>
    </citation>
    <scope>NUCLEOTIDE SEQUENCE</scope>
    <source>
        <strain evidence="2">ECLA1</strain>
    </source>
</reference>
<protein>
    <submittedName>
        <fullName evidence="2">Uncharacterized protein</fullName>
    </submittedName>
</protein>
<organism evidence="2 3">
    <name type="scientific">Elysia crispata</name>
    <name type="common">lettuce slug</name>
    <dbReference type="NCBI Taxonomy" id="231223"/>
    <lineage>
        <taxon>Eukaryota</taxon>
        <taxon>Metazoa</taxon>
        <taxon>Spiralia</taxon>
        <taxon>Lophotrochozoa</taxon>
        <taxon>Mollusca</taxon>
        <taxon>Gastropoda</taxon>
        <taxon>Heterobranchia</taxon>
        <taxon>Euthyneura</taxon>
        <taxon>Panpulmonata</taxon>
        <taxon>Sacoglossa</taxon>
        <taxon>Placobranchoidea</taxon>
        <taxon>Plakobranchidae</taxon>
        <taxon>Elysia</taxon>
    </lineage>
</organism>
<keyword evidence="1" id="KW-1133">Transmembrane helix</keyword>
<feature type="transmembrane region" description="Helical" evidence="1">
    <location>
        <begin position="6"/>
        <end position="28"/>
    </location>
</feature>
<name>A0AAE1EAL9_9GAST</name>
<comment type="caution">
    <text evidence="2">The sequence shown here is derived from an EMBL/GenBank/DDBJ whole genome shotgun (WGS) entry which is preliminary data.</text>
</comment>
<keyword evidence="3" id="KW-1185">Reference proteome</keyword>
<sequence>MLNIFYAIGYFIFQIFHLLFHAVAFICLSFTEVLALTGELINYMTHKTFDMLHWILYVLEEKTSRLDLTLHSNKKERWQSMN</sequence>
<keyword evidence="1" id="KW-0472">Membrane</keyword>
<proteinExistence type="predicted"/>
<evidence type="ECO:0000313" key="3">
    <source>
        <dbReference type="Proteomes" id="UP001283361"/>
    </source>
</evidence>
<dbReference type="Proteomes" id="UP001283361">
    <property type="component" value="Unassembled WGS sequence"/>
</dbReference>
<evidence type="ECO:0000313" key="2">
    <source>
        <dbReference type="EMBL" id="KAK3798973.1"/>
    </source>
</evidence>
<dbReference type="EMBL" id="JAWDGP010000606">
    <property type="protein sequence ID" value="KAK3798973.1"/>
    <property type="molecule type" value="Genomic_DNA"/>
</dbReference>
<dbReference type="AlphaFoldDB" id="A0AAE1EAL9"/>
<gene>
    <name evidence="2" type="ORF">RRG08_019707</name>
</gene>
<accession>A0AAE1EAL9</accession>
<keyword evidence="1" id="KW-0812">Transmembrane</keyword>
<evidence type="ECO:0000256" key="1">
    <source>
        <dbReference type="SAM" id="Phobius"/>
    </source>
</evidence>